<reference evidence="2" key="1">
    <citation type="submission" date="2013-09" db="EMBL/GenBank/DDBJ databases">
        <title>Corchorus olitorius genome sequencing.</title>
        <authorList>
            <person name="Alam M."/>
            <person name="Haque M.S."/>
            <person name="Islam M.S."/>
            <person name="Emdad E.M."/>
            <person name="Islam M.M."/>
            <person name="Ahmed B."/>
            <person name="Halim A."/>
            <person name="Hossen Q.M.M."/>
            <person name="Hossain M.Z."/>
            <person name="Ahmed R."/>
            <person name="Khan M.M."/>
            <person name="Islam R."/>
            <person name="Rashid M.M."/>
            <person name="Khan S.A."/>
            <person name="Rahman M.S."/>
            <person name="Alam M."/>
            <person name="Yahiya A.S."/>
            <person name="Khan M.S."/>
            <person name="Azam M.S."/>
            <person name="Haque T."/>
            <person name="Lashkar M.Z.H."/>
            <person name="Akhand A.I."/>
            <person name="Morshed G."/>
            <person name="Roy S."/>
            <person name="Uddin K.S."/>
            <person name="Rabeya T."/>
            <person name="Hossain A.S."/>
            <person name="Chowdhury A."/>
            <person name="Snigdha A.R."/>
            <person name="Mortoza M.S."/>
            <person name="Matin S.A."/>
            <person name="Hoque S.M.E."/>
            <person name="Islam M.K."/>
            <person name="Roy D.K."/>
            <person name="Haider R."/>
            <person name="Moosa M.M."/>
            <person name="Elias S.M."/>
            <person name="Hasan A.M."/>
            <person name="Jahan S."/>
            <person name="Shafiuddin M."/>
            <person name="Mahmood N."/>
            <person name="Shommy N.S."/>
        </authorList>
    </citation>
    <scope>NUCLEOTIDE SEQUENCE [LARGE SCALE GENOMIC DNA]</scope>
    <source>
        <strain evidence="2">cv. O-4</strain>
    </source>
</reference>
<sequence>MADLPPIEDLSIMAQDIIKIGQVEMNLDYPNMQPNHLFVVGHQSILRQIIKLLIGARLPFLDEVSKMVVLRWFNLDQTKLPTPEETVKKLQHGHIQKEIYIRGLANYSAPISKPKIPITDPFYVHLKSAKPRLSLDGDHHRVFLVTTAPNYGIRLNLQFSVNPLSATTNHKLGLNLQLKKDNWDEQPCKICKRSPNSSIRSVPPSIQTRLMLYNATGAASASFPLELANHHRNFQPHIVIITETRLPARHAKRFASSFELDQFHGLDALGLCRGSWIAWKGAFADVDVIDKASCKLTVDFKLTI</sequence>
<gene>
    <name evidence="1" type="ORF">COLO4_21233</name>
</gene>
<dbReference type="AlphaFoldDB" id="A0A1R3IUR4"/>
<evidence type="ECO:0000313" key="2">
    <source>
        <dbReference type="Proteomes" id="UP000187203"/>
    </source>
</evidence>
<evidence type="ECO:0000313" key="1">
    <source>
        <dbReference type="EMBL" id="OMO86329.1"/>
    </source>
</evidence>
<proteinExistence type="predicted"/>
<keyword evidence="2" id="KW-1185">Reference proteome</keyword>
<accession>A0A1R3IUR4</accession>
<protein>
    <submittedName>
        <fullName evidence="1">Uncharacterized protein</fullName>
    </submittedName>
</protein>
<name>A0A1R3IUR4_9ROSI</name>
<comment type="caution">
    <text evidence="1">The sequence shown here is derived from an EMBL/GenBank/DDBJ whole genome shotgun (WGS) entry which is preliminary data.</text>
</comment>
<dbReference type="EMBL" id="AWUE01017589">
    <property type="protein sequence ID" value="OMO86329.1"/>
    <property type="molecule type" value="Genomic_DNA"/>
</dbReference>
<organism evidence="1 2">
    <name type="scientific">Corchorus olitorius</name>
    <dbReference type="NCBI Taxonomy" id="93759"/>
    <lineage>
        <taxon>Eukaryota</taxon>
        <taxon>Viridiplantae</taxon>
        <taxon>Streptophyta</taxon>
        <taxon>Embryophyta</taxon>
        <taxon>Tracheophyta</taxon>
        <taxon>Spermatophyta</taxon>
        <taxon>Magnoliopsida</taxon>
        <taxon>eudicotyledons</taxon>
        <taxon>Gunneridae</taxon>
        <taxon>Pentapetalae</taxon>
        <taxon>rosids</taxon>
        <taxon>malvids</taxon>
        <taxon>Malvales</taxon>
        <taxon>Malvaceae</taxon>
        <taxon>Grewioideae</taxon>
        <taxon>Apeibeae</taxon>
        <taxon>Corchorus</taxon>
    </lineage>
</organism>
<dbReference type="Proteomes" id="UP000187203">
    <property type="component" value="Unassembled WGS sequence"/>
</dbReference>